<dbReference type="AlphaFoldDB" id="A0A518K4K4"/>
<proteinExistence type="predicted"/>
<organism evidence="1 2">
    <name type="scientific">Botrimarina mediterranea</name>
    <dbReference type="NCBI Taxonomy" id="2528022"/>
    <lineage>
        <taxon>Bacteria</taxon>
        <taxon>Pseudomonadati</taxon>
        <taxon>Planctomycetota</taxon>
        <taxon>Planctomycetia</taxon>
        <taxon>Pirellulales</taxon>
        <taxon>Lacipirellulaceae</taxon>
        <taxon>Botrimarina</taxon>
    </lineage>
</organism>
<evidence type="ECO:0000313" key="1">
    <source>
        <dbReference type="EMBL" id="QDV72729.1"/>
    </source>
</evidence>
<sequence>MSKPLVGDAYQCSHCKMQIEIKTPCHCETGEPTFTCCGQPMEKLKPATVNVEHG</sequence>
<gene>
    <name evidence="1" type="ORF">Spa11_09110</name>
</gene>
<dbReference type="RefSeq" id="WP_197529736.1">
    <property type="nucleotide sequence ID" value="NZ_CP036349.1"/>
</dbReference>
<dbReference type="InterPro" id="IPR038094">
    <property type="entry name" value="Desulfoferrodoxin_N_sf"/>
</dbReference>
<accession>A0A518K4K4</accession>
<reference evidence="1 2" key="1">
    <citation type="submission" date="2019-02" db="EMBL/GenBank/DDBJ databases">
        <title>Deep-cultivation of Planctomycetes and their phenomic and genomic characterization uncovers novel biology.</title>
        <authorList>
            <person name="Wiegand S."/>
            <person name="Jogler M."/>
            <person name="Boedeker C."/>
            <person name="Pinto D."/>
            <person name="Vollmers J."/>
            <person name="Rivas-Marin E."/>
            <person name="Kohn T."/>
            <person name="Peeters S.H."/>
            <person name="Heuer A."/>
            <person name="Rast P."/>
            <person name="Oberbeckmann S."/>
            <person name="Bunk B."/>
            <person name="Jeske O."/>
            <person name="Meyerdierks A."/>
            <person name="Storesund J.E."/>
            <person name="Kallscheuer N."/>
            <person name="Luecker S."/>
            <person name="Lage O.M."/>
            <person name="Pohl T."/>
            <person name="Merkel B.J."/>
            <person name="Hornburger P."/>
            <person name="Mueller R.-W."/>
            <person name="Bruemmer F."/>
            <person name="Labrenz M."/>
            <person name="Spormann A.M."/>
            <person name="Op den Camp H."/>
            <person name="Overmann J."/>
            <person name="Amann R."/>
            <person name="Jetten M.S.M."/>
            <person name="Mascher T."/>
            <person name="Medema M.H."/>
            <person name="Devos D.P."/>
            <person name="Kaster A.-K."/>
            <person name="Ovreas L."/>
            <person name="Rohde M."/>
            <person name="Galperin M.Y."/>
            <person name="Jogler C."/>
        </authorList>
    </citation>
    <scope>NUCLEOTIDE SEQUENCE [LARGE SCALE GENOMIC DNA]</scope>
    <source>
        <strain evidence="1 2">Spa11</strain>
    </source>
</reference>
<dbReference type="Proteomes" id="UP000316426">
    <property type="component" value="Chromosome"/>
</dbReference>
<dbReference type="EMBL" id="CP036349">
    <property type="protein sequence ID" value="QDV72729.1"/>
    <property type="molecule type" value="Genomic_DNA"/>
</dbReference>
<dbReference type="Gene3D" id="2.20.28.100">
    <property type="entry name" value="Desulphoferrodoxin, N-terminal domain"/>
    <property type="match status" value="1"/>
</dbReference>
<evidence type="ECO:0008006" key="3">
    <source>
        <dbReference type="Google" id="ProtNLM"/>
    </source>
</evidence>
<keyword evidence="2" id="KW-1185">Reference proteome</keyword>
<dbReference type="KEGG" id="bmei:Spa11_09110"/>
<name>A0A518K4K4_9BACT</name>
<evidence type="ECO:0000313" key="2">
    <source>
        <dbReference type="Proteomes" id="UP000316426"/>
    </source>
</evidence>
<protein>
    <recommendedName>
        <fullName evidence="3">Desulfoferrodoxin N-terminal domain-containing protein</fullName>
    </recommendedName>
</protein>